<comment type="caution">
    <text evidence="2">The sequence shown here is derived from an EMBL/GenBank/DDBJ whole genome shotgun (WGS) entry which is preliminary data.</text>
</comment>
<proteinExistence type="predicted"/>
<feature type="transmembrane region" description="Helical" evidence="1">
    <location>
        <begin position="45"/>
        <end position="65"/>
    </location>
</feature>
<evidence type="ECO:0000313" key="3">
    <source>
        <dbReference type="Proteomes" id="UP001612415"/>
    </source>
</evidence>
<protein>
    <submittedName>
        <fullName evidence="2">Uncharacterized protein</fullName>
    </submittedName>
</protein>
<dbReference type="Proteomes" id="UP001612415">
    <property type="component" value="Unassembled WGS sequence"/>
</dbReference>
<dbReference type="EMBL" id="JBITDC010000037">
    <property type="protein sequence ID" value="MFI5682015.1"/>
    <property type="molecule type" value="Genomic_DNA"/>
</dbReference>
<accession>A0ABW7YIP3</accession>
<dbReference type="RefSeq" id="WP_398663159.1">
    <property type="nucleotide sequence ID" value="NZ_JBITDC010000037.1"/>
</dbReference>
<evidence type="ECO:0000256" key="1">
    <source>
        <dbReference type="SAM" id="Phobius"/>
    </source>
</evidence>
<keyword evidence="3" id="KW-1185">Reference proteome</keyword>
<name>A0ABW7YIP3_STRCE</name>
<keyword evidence="1" id="KW-0812">Transmembrane</keyword>
<reference evidence="2 3" key="1">
    <citation type="submission" date="2024-10" db="EMBL/GenBank/DDBJ databases">
        <title>The Natural Products Discovery Center: Release of the First 8490 Sequenced Strains for Exploring Actinobacteria Biosynthetic Diversity.</title>
        <authorList>
            <person name="Kalkreuter E."/>
            <person name="Kautsar S.A."/>
            <person name="Yang D."/>
            <person name="Bader C.D."/>
            <person name="Teijaro C.N."/>
            <person name="Fluegel L."/>
            <person name="Davis C.M."/>
            <person name="Simpson J.R."/>
            <person name="Lauterbach L."/>
            <person name="Steele A.D."/>
            <person name="Gui C."/>
            <person name="Meng S."/>
            <person name="Li G."/>
            <person name="Viehrig K."/>
            <person name="Ye F."/>
            <person name="Su P."/>
            <person name="Kiefer A.F."/>
            <person name="Nichols A."/>
            <person name="Cepeda A.J."/>
            <person name="Yan W."/>
            <person name="Fan B."/>
            <person name="Jiang Y."/>
            <person name="Adhikari A."/>
            <person name="Zheng C.-J."/>
            <person name="Schuster L."/>
            <person name="Cowan T.M."/>
            <person name="Smanski M.J."/>
            <person name="Chevrette M.G."/>
            <person name="De Carvalho L.P.S."/>
            <person name="Shen B."/>
        </authorList>
    </citation>
    <scope>NUCLEOTIDE SEQUENCE [LARGE SCALE GENOMIC DNA]</scope>
    <source>
        <strain evidence="2 3">NPDC051599</strain>
    </source>
</reference>
<keyword evidence="1" id="KW-0472">Membrane</keyword>
<sequence>MTPSTGPEEDQLRLALGVIGEAAEDGGSGSGQGPRRVWMKHPGTIAGALVAAAAVGLVLLAYGLAEDGSAGSRQDQGQALTEVEWIACSPKIVEGDIAAIQEHPEQADAVKVTLTVTDWIKPKQGSQRQIQFTTMSGKWKGEPAYTTGEHLLVVVVDRPEEPSETYRVDGAGTSRTLAAVRSRIDKDLPAAAKTECPAFWRSRDE</sequence>
<keyword evidence="1" id="KW-1133">Transmembrane helix</keyword>
<organism evidence="2 3">
    <name type="scientific">Streptomyces cellulosae</name>
    <dbReference type="NCBI Taxonomy" id="1968"/>
    <lineage>
        <taxon>Bacteria</taxon>
        <taxon>Bacillati</taxon>
        <taxon>Actinomycetota</taxon>
        <taxon>Actinomycetes</taxon>
        <taxon>Kitasatosporales</taxon>
        <taxon>Streptomycetaceae</taxon>
        <taxon>Streptomyces</taxon>
    </lineage>
</organism>
<gene>
    <name evidence="2" type="ORF">ACIA8P_47040</name>
</gene>
<evidence type="ECO:0000313" key="2">
    <source>
        <dbReference type="EMBL" id="MFI5682015.1"/>
    </source>
</evidence>